<dbReference type="SUPFAM" id="SSF49265">
    <property type="entry name" value="Fibronectin type III"/>
    <property type="match status" value="1"/>
</dbReference>
<dbReference type="CDD" id="cd00063">
    <property type="entry name" value="FN3"/>
    <property type="match status" value="1"/>
</dbReference>
<dbReference type="SMART" id="SM00060">
    <property type="entry name" value="FN3"/>
    <property type="match status" value="1"/>
</dbReference>
<dbReference type="AlphaFoldDB" id="A0AAW1TZK8"/>
<keyword evidence="2" id="KW-0812">Transmembrane</keyword>
<evidence type="ECO:0000256" key="2">
    <source>
        <dbReference type="SAM" id="Phobius"/>
    </source>
</evidence>
<gene>
    <name evidence="5" type="ORF">WA026_016017</name>
</gene>
<dbReference type="InterPro" id="IPR013783">
    <property type="entry name" value="Ig-like_fold"/>
</dbReference>
<feature type="region of interest" description="Disordered" evidence="1">
    <location>
        <begin position="114"/>
        <end position="133"/>
    </location>
</feature>
<accession>A0AAW1TZK8</accession>
<keyword evidence="2" id="KW-0472">Membrane</keyword>
<dbReference type="PANTHER" id="PTHR21104:SF2">
    <property type="entry name" value="FIBRONECTIN TYPE-III DOMAIN-CONTAINING PROTEIN"/>
    <property type="match status" value="1"/>
</dbReference>
<dbReference type="Pfam" id="PF16066">
    <property type="entry name" value="DUF4808"/>
    <property type="match status" value="1"/>
</dbReference>
<feature type="chain" id="PRO_5043351563" description="Fibronectin type-III domain-containing protein" evidence="3">
    <location>
        <begin position="18"/>
        <end position="329"/>
    </location>
</feature>
<keyword evidence="3" id="KW-0732">Signal</keyword>
<keyword evidence="2" id="KW-1133">Transmembrane helix</keyword>
<comment type="caution">
    <text evidence="5">The sequence shown here is derived from an EMBL/GenBank/DDBJ whole genome shotgun (WGS) entry which is preliminary data.</text>
</comment>
<feature type="compositionally biased region" description="Polar residues" evidence="1">
    <location>
        <begin position="120"/>
        <end position="133"/>
    </location>
</feature>
<dbReference type="InterPro" id="IPR036116">
    <property type="entry name" value="FN3_sf"/>
</dbReference>
<dbReference type="Proteomes" id="UP001431783">
    <property type="component" value="Unassembled WGS sequence"/>
</dbReference>
<keyword evidence="6" id="KW-1185">Reference proteome</keyword>
<evidence type="ECO:0000259" key="4">
    <source>
        <dbReference type="PROSITE" id="PS50853"/>
    </source>
</evidence>
<dbReference type="Pfam" id="PF00041">
    <property type="entry name" value="fn3"/>
    <property type="match status" value="1"/>
</dbReference>
<evidence type="ECO:0000313" key="6">
    <source>
        <dbReference type="Proteomes" id="UP001431783"/>
    </source>
</evidence>
<dbReference type="InterPro" id="IPR032073">
    <property type="entry name" value="FNDC5_C"/>
</dbReference>
<dbReference type="InterPro" id="IPR003961">
    <property type="entry name" value="FN3_dom"/>
</dbReference>
<feature type="transmembrane region" description="Helical" evidence="2">
    <location>
        <begin position="160"/>
        <end position="178"/>
    </location>
</feature>
<reference evidence="5 6" key="1">
    <citation type="submission" date="2023-03" db="EMBL/GenBank/DDBJ databases">
        <title>Genome insight into feeding habits of ladybird beetles.</title>
        <authorList>
            <person name="Li H.-S."/>
            <person name="Huang Y.-H."/>
            <person name="Pang H."/>
        </authorList>
    </citation>
    <scope>NUCLEOTIDE SEQUENCE [LARGE SCALE GENOMIC DNA]</scope>
    <source>
        <strain evidence="5">SYSU_2023b</strain>
        <tissue evidence="5">Whole body</tissue>
    </source>
</reference>
<dbReference type="PROSITE" id="PS50853">
    <property type="entry name" value="FN3"/>
    <property type="match status" value="1"/>
</dbReference>
<name>A0AAW1TZK8_9CUCU</name>
<protein>
    <recommendedName>
        <fullName evidence="4">Fibronectin type-III domain-containing protein</fullName>
    </recommendedName>
</protein>
<proteinExistence type="predicted"/>
<organism evidence="5 6">
    <name type="scientific">Henosepilachna vigintioctopunctata</name>
    <dbReference type="NCBI Taxonomy" id="420089"/>
    <lineage>
        <taxon>Eukaryota</taxon>
        <taxon>Metazoa</taxon>
        <taxon>Ecdysozoa</taxon>
        <taxon>Arthropoda</taxon>
        <taxon>Hexapoda</taxon>
        <taxon>Insecta</taxon>
        <taxon>Pterygota</taxon>
        <taxon>Neoptera</taxon>
        <taxon>Endopterygota</taxon>
        <taxon>Coleoptera</taxon>
        <taxon>Polyphaga</taxon>
        <taxon>Cucujiformia</taxon>
        <taxon>Coccinelloidea</taxon>
        <taxon>Coccinellidae</taxon>
        <taxon>Epilachninae</taxon>
        <taxon>Epilachnini</taxon>
        <taxon>Henosepilachna</taxon>
    </lineage>
</organism>
<dbReference type="EMBL" id="JARQZJ010000039">
    <property type="protein sequence ID" value="KAK9876987.1"/>
    <property type="molecule type" value="Genomic_DNA"/>
</dbReference>
<feature type="signal peptide" evidence="3">
    <location>
        <begin position="1"/>
        <end position="17"/>
    </location>
</feature>
<feature type="domain" description="Fibronectin type-III" evidence="4">
    <location>
        <begin position="28"/>
        <end position="116"/>
    </location>
</feature>
<evidence type="ECO:0000256" key="1">
    <source>
        <dbReference type="SAM" id="MobiDB-lite"/>
    </source>
</evidence>
<sequence>MFLLVATILLLSAGSAGKHCSMPNGPGVPENITITFINPTSVKVSWTTSFETVDKFDVTYKPTDASYRVVAVVAGNSDAVTLSGLKADTQYQLTVAAVWGGKKYRSRPIVFRTLEPPRSSPQQDSMATSSTLPHATREMVDNASLPEYPTNSSTVRGVEIGIVLLVLLVWVGAIALFFNRWGKIRMLLPYQPDYKQEQLKVPGAAAVASGTTCNHHSDQTCQQFPKDGKGFLTEDDLISPCIHHSRTQRPRINSAIFTSYSGPGFDSKEFLRRHGSVSKLCRKTRSVDNISLEEKHFGLPMLSVSGPSPPEDEEIEMGETHCFLPNGDN</sequence>
<dbReference type="PANTHER" id="PTHR21104">
    <property type="entry name" value="FIBRONECTIN TYPE III DOMAIN-CONTAINING PROTEIN"/>
    <property type="match status" value="1"/>
</dbReference>
<evidence type="ECO:0000313" key="5">
    <source>
        <dbReference type="EMBL" id="KAK9876987.1"/>
    </source>
</evidence>
<dbReference type="Gene3D" id="2.60.40.10">
    <property type="entry name" value="Immunoglobulins"/>
    <property type="match status" value="1"/>
</dbReference>
<evidence type="ECO:0000256" key="3">
    <source>
        <dbReference type="SAM" id="SignalP"/>
    </source>
</evidence>